<evidence type="ECO:0000256" key="5">
    <source>
        <dbReference type="ARBA" id="ARBA00022777"/>
    </source>
</evidence>
<dbReference type="PROSITE" id="PS50011">
    <property type="entry name" value="PROTEIN_KINASE_DOM"/>
    <property type="match status" value="1"/>
</dbReference>
<evidence type="ECO:0000256" key="1">
    <source>
        <dbReference type="ARBA" id="ARBA00012513"/>
    </source>
</evidence>
<keyword evidence="3" id="KW-0808">Transferase</keyword>
<dbReference type="AlphaFoldDB" id="A0A7W8FXS3"/>
<evidence type="ECO:0000256" key="4">
    <source>
        <dbReference type="ARBA" id="ARBA00022741"/>
    </source>
</evidence>
<dbReference type="PANTHER" id="PTHR24363">
    <property type="entry name" value="SERINE/THREONINE PROTEIN KINASE"/>
    <property type="match status" value="1"/>
</dbReference>
<keyword evidence="9" id="KW-0812">Transmembrane</keyword>
<dbReference type="InterPro" id="IPR011009">
    <property type="entry name" value="Kinase-like_dom_sf"/>
</dbReference>
<comment type="catalytic activity">
    <reaction evidence="7">
        <text>L-threonyl-[protein] + ATP = O-phospho-L-threonyl-[protein] + ADP + H(+)</text>
        <dbReference type="Rhea" id="RHEA:46608"/>
        <dbReference type="Rhea" id="RHEA-COMP:11060"/>
        <dbReference type="Rhea" id="RHEA-COMP:11605"/>
        <dbReference type="ChEBI" id="CHEBI:15378"/>
        <dbReference type="ChEBI" id="CHEBI:30013"/>
        <dbReference type="ChEBI" id="CHEBI:30616"/>
        <dbReference type="ChEBI" id="CHEBI:61977"/>
        <dbReference type="ChEBI" id="CHEBI:456216"/>
        <dbReference type="EC" id="2.7.11.1"/>
    </reaction>
</comment>
<comment type="caution">
    <text evidence="11">The sequence shown here is derived from an EMBL/GenBank/DDBJ whole genome shotgun (WGS) entry which is preliminary data.</text>
</comment>
<reference evidence="11 12" key="1">
    <citation type="submission" date="2020-08" db="EMBL/GenBank/DDBJ databases">
        <title>Genomic Encyclopedia of Type Strains, Phase IV (KMG-IV): sequencing the most valuable type-strain genomes for metagenomic binning, comparative biology and taxonomic classification.</title>
        <authorList>
            <person name="Goeker M."/>
        </authorList>
    </citation>
    <scope>NUCLEOTIDE SEQUENCE [LARGE SCALE GENOMIC DNA]</scope>
    <source>
        <strain evidence="11 12">DSM 26963</strain>
    </source>
</reference>
<feature type="domain" description="Protein kinase" evidence="10">
    <location>
        <begin position="1"/>
        <end position="332"/>
    </location>
</feature>
<keyword evidence="6" id="KW-0067">ATP-binding</keyword>
<evidence type="ECO:0000256" key="8">
    <source>
        <dbReference type="ARBA" id="ARBA00048679"/>
    </source>
</evidence>
<dbReference type="EC" id="2.7.11.1" evidence="1"/>
<dbReference type="Pfam" id="PF00069">
    <property type="entry name" value="Pkinase"/>
    <property type="match status" value="1"/>
</dbReference>
<keyword evidence="9" id="KW-0472">Membrane</keyword>
<dbReference type="PROSITE" id="PS00108">
    <property type="entry name" value="PROTEIN_KINASE_ST"/>
    <property type="match status" value="1"/>
</dbReference>
<evidence type="ECO:0000256" key="6">
    <source>
        <dbReference type="ARBA" id="ARBA00022840"/>
    </source>
</evidence>
<sequence length="332" mass="37755">MIPPLFQTIRVLKETPSKKISLVLRKRDQTLWIQRELEHGDFFVFESLKKSQISGIPAIEQVTIQEGRLVVLEEYIQAPTLDTLYPVSERQAADILCQLCDILDALHHLDPPIIHRDIKPENIFYRAGKVILFDFDIARQYDPQKHRDTTLLGSAGYASPEQFGFDQSGPQSDIYSCGKLFLMLLTGKIEGKANGKYASVIEKAIQLDPHHRYETARQFKAAIQGKQFVIPGWNNATTKGKVLSWVGYILNLLMVISIDTSHNTSLHFDFLYLVGCSSVFGWLELLYCNRQRLLRYSSKGVRILAFLGIYFALLIAGITILMILDYALSIPF</sequence>
<dbReference type="RefSeq" id="WP_183374760.1">
    <property type="nucleotide sequence ID" value="NZ_JACHHD010000005.1"/>
</dbReference>
<dbReference type="Proteomes" id="UP000521313">
    <property type="component" value="Unassembled WGS sequence"/>
</dbReference>
<proteinExistence type="predicted"/>
<feature type="transmembrane region" description="Helical" evidence="9">
    <location>
        <begin position="270"/>
        <end position="288"/>
    </location>
</feature>
<comment type="catalytic activity">
    <reaction evidence="8">
        <text>L-seryl-[protein] + ATP = O-phospho-L-seryl-[protein] + ADP + H(+)</text>
        <dbReference type="Rhea" id="RHEA:17989"/>
        <dbReference type="Rhea" id="RHEA-COMP:9863"/>
        <dbReference type="Rhea" id="RHEA-COMP:11604"/>
        <dbReference type="ChEBI" id="CHEBI:15378"/>
        <dbReference type="ChEBI" id="CHEBI:29999"/>
        <dbReference type="ChEBI" id="CHEBI:30616"/>
        <dbReference type="ChEBI" id="CHEBI:83421"/>
        <dbReference type="ChEBI" id="CHEBI:456216"/>
        <dbReference type="EC" id="2.7.11.1"/>
    </reaction>
</comment>
<dbReference type="InterPro" id="IPR000719">
    <property type="entry name" value="Prot_kinase_dom"/>
</dbReference>
<evidence type="ECO:0000256" key="7">
    <source>
        <dbReference type="ARBA" id="ARBA00047899"/>
    </source>
</evidence>
<dbReference type="GO" id="GO:0004674">
    <property type="term" value="F:protein serine/threonine kinase activity"/>
    <property type="evidence" value="ECO:0007669"/>
    <property type="project" value="UniProtKB-KW"/>
</dbReference>
<evidence type="ECO:0000259" key="10">
    <source>
        <dbReference type="PROSITE" id="PS50011"/>
    </source>
</evidence>
<keyword evidence="2 11" id="KW-0723">Serine/threonine-protein kinase</keyword>
<evidence type="ECO:0000256" key="3">
    <source>
        <dbReference type="ARBA" id="ARBA00022679"/>
    </source>
</evidence>
<dbReference type="SMART" id="SM00220">
    <property type="entry name" value="S_TKc"/>
    <property type="match status" value="1"/>
</dbReference>
<dbReference type="Gene3D" id="1.10.510.10">
    <property type="entry name" value="Transferase(Phosphotransferase) domain 1"/>
    <property type="match status" value="1"/>
</dbReference>
<evidence type="ECO:0000256" key="2">
    <source>
        <dbReference type="ARBA" id="ARBA00022527"/>
    </source>
</evidence>
<protein>
    <recommendedName>
        <fullName evidence="1">non-specific serine/threonine protein kinase</fullName>
        <ecNumber evidence="1">2.7.11.1</ecNumber>
    </recommendedName>
</protein>
<keyword evidence="4" id="KW-0547">Nucleotide-binding</keyword>
<name>A0A7W8FXS3_9FIRM</name>
<evidence type="ECO:0000256" key="9">
    <source>
        <dbReference type="SAM" id="Phobius"/>
    </source>
</evidence>
<dbReference type="SUPFAM" id="SSF56112">
    <property type="entry name" value="Protein kinase-like (PK-like)"/>
    <property type="match status" value="1"/>
</dbReference>
<dbReference type="GO" id="GO:0005524">
    <property type="term" value="F:ATP binding"/>
    <property type="evidence" value="ECO:0007669"/>
    <property type="project" value="UniProtKB-KW"/>
</dbReference>
<organism evidence="11 12">
    <name type="scientific">Faecalicoccus acidiformans</name>
    <dbReference type="NCBI Taxonomy" id="915173"/>
    <lineage>
        <taxon>Bacteria</taxon>
        <taxon>Bacillati</taxon>
        <taxon>Bacillota</taxon>
        <taxon>Erysipelotrichia</taxon>
        <taxon>Erysipelotrichales</taxon>
        <taxon>Erysipelotrichaceae</taxon>
        <taxon>Faecalicoccus</taxon>
    </lineage>
</organism>
<dbReference type="EMBL" id="JACHHD010000005">
    <property type="protein sequence ID" value="MBB5184631.1"/>
    <property type="molecule type" value="Genomic_DNA"/>
</dbReference>
<feature type="transmembrane region" description="Helical" evidence="9">
    <location>
        <begin position="300"/>
        <end position="324"/>
    </location>
</feature>
<evidence type="ECO:0000313" key="11">
    <source>
        <dbReference type="EMBL" id="MBB5184631.1"/>
    </source>
</evidence>
<feature type="transmembrane region" description="Helical" evidence="9">
    <location>
        <begin position="242"/>
        <end position="258"/>
    </location>
</feature>
<evidence type="ECO:0000313" key="12">
    <source>
        <dbReference type="Proteomes" id="UP000521313"/>
    </source>
</evidence>
<keyword evidence="5 11" id="KW-0418">Kinase</keyword>
<keyword evidence="9" id="KW-1133">Transmembrane helix</keyword>
<accession>A0A7W8FXS3</accession>
<gene>
    <name evidence="11" type="ORF">HNQ43_000672</name>
</gene>
<dbReference type="PANTHER" id="PTHR24363:SF0">
    <property type="entry name" value="SERINE_THREONINE KINASE LIKE DOMAIN CONTAINING 1"/>
    <property type="match status" value="1"/>
</dbReference>
<dbReference type="InterPro" id="IPR008271">
    <property type="entry name" value="Ser/Thr_kinase_AS"/>
</dbReference>